<dbReference type="KEGG" id="psyt:DSAG12_01579"/>
<dbReference type="AlphaFoldDB" id="A0A5B9D9H7"/>
<dbReference type="Proteomes" id="UP000321408">
    <property type="component" value="Chromosome"/>
</dbReference>
<accession>A0A5B9D9H7</accession>
<dbReference type="RefSeq" id="WP_147662652.1">
    <property type="nucleotide sequence ID" value="NZ_CP042905.2"/>
</dbReference>
<reference evidence="1 2" key="2">
    <citation type="journal article" date="2024" name="Int. J. Syst. Evol. Microbiol.">
        <title>Promethearchaeum syntrophicum gen. nov., sp. nov., an anaerobic, obligately syntrophic archaeon, the first isolate of the lineage 'Asgard' archaea, and proposal of the new archaeal phylum Promethearchaeota phyl. nov. and kingdom Promethearchaeati regn. nov.</title>
        <authorList>
            <person name="Imachi H."/>
            <person name="Nobu M.K."/>
            <person name="Kato S."/>
            <person name="Takaki Y."/>
            <person name="Miyazaki M."/>
            <person name="Miyata M."/>
            <person name="Ogawara M."/>
            <person name="Saito Y."/>
            <person name="Sakai S."/>
            <person name="Tahara Y.O."/>
            <person name="Takano Y."/>
            <person name="Tasumi E."/>
            <person name="Uematsu K."/>
            <person name="Yoshimura T."/>
            <person name="Itoh T."/>
            <person name="Ohkuma M."/>
            <person name="Takai K."/>
        </authorList>
    </citation>
    <scope>NUCLEOTIDE SEQUENCE [LARGE SCALE GENOMIC DNA]</scope>
    <source>
        <strain evidence="1 2">MK-D1</strain>
    </source>
</reference>
<sequence>MKYYEKSPFLLAKQYCDDPLSLTDEEIERLIWEANASIREMLESNYPPDNEVVKKINDRLSYELKYNLKIIF</sequence>
<organism evidence="1 2">
    <name type="scientific">Promethearchaeum syntrophicum</name>
    <dbReference type="NCBI Taxonomy" id="2594042"/>
    <lineage>
        <taxon>Archaea</taxon>
        <taxon>Promethearchaeati</taxon>
        <taxon>Promethearchaeota</taxon>
        <taxon>Promethearchaeia</taxon>
        <taxon>Promethearchaeales</taxon>
        <taxon>Promethearchaeaceae</taxon>
        <taxon>Promethearchaeum</taxon>
    </lineage>
</organism>
<evidence type="ECO:0000313" key="2">
    <source>
        <dbReference type="Proteomes" id="UP000321408"/>
    </source>
</evidence>
<reference evidence="1 2" key="1">
    <citation type="journal article" date="2020" name="Nature">
        <title>Isolation of an archaeon at the prokaryote-eukaryote interface.</title>
        <authorList>
            <person name="Imachi H."/>
            <person name="Nobu M.K."/>
            <person name="Nakahara N."/>
            <person name="Morono Y."/>
            <person name="Ogawara M."/>
            <person name="Takaki Y."/>
            <person name="Takano Y."/>
            <person name="Uematsu K."/>
            <person name="Ikuta T."/>
            <person name="Ito M."/>
            <person name="Matsui Y."/>
            <person name="Miyazaki M."/>
            <person name="Murata K."/>
            <person name="Saito Y."/>
            <person name="Sakai S."/>
            <person name="Song C."/>
            <person name="Tasumi E."/>
            <person name="Yamanaka Y."/>
            <person name="Yamaguchi T."/>
            <person name="Kamagata Y."/>
            <person name="Tamaki H."/>
            <person name="Takai K."/>
        </authorList>
    </citation>
    <scope>NUCLEOTIDE SEQUENCE [LARGE SCALE GENOMIC DNA]</scope>
    <source>
        <strain evidence="1 2">MK-D1</strain>
    </source>
</reference>
<proteinExistence type="predicted"/>
<evidence type="ECO:0000313" key="1">
    <source>
        <dbReference type="EMBL" id="QEE15752.1"/>
    </source>
</evidence>
<name>A0A5B9D9H7_9ARCH</name>
<protein>
    <submittedName>
        <fullName evidence="1">Uncharacterized protein</fullName>
    </submittedName>
</protein>
<dbReference type="GeneID" id="41329572"/>
<keyword evidence="2" id="KW-1185">Reference proteome</keyword>
<gene>
    <name evidence="1" type="ORF">DSAG12_01579</name>
</gene>
<dbReference type="EMBL" id="CP042905">
    <property type="protein sequence ID" value="QEE15752.1"/>
    <property type="molecule type" value="Genomic_DNA"/>
</dbReference>